<name>A0A5J9VZ20_9POAL</name>
<dbReference type="OrthoDB" id="720268at2759"/>
<evidence type="ECO:0000313" key="2">
    <source>
        <dbReference type="Proteomes" id="UP000324897"/>
    </source>
</evidence>
<dbReference type="Proteomes" id="UP000324897">
    <property type="component" value="Chromosome 4"/>
</dbReference>
<feature type="non-terminal residue" evidence="1">
    <location>
        <position position="1"/>
    </location>
</feature>
<gene>
    <name evidence="1" type="ORF">EJB05_14326</name>
</gene>
<dbReference type="AlphaFoldDB" id="A0A5J9VZ20"/>
<proteinExistence type="predicted"/>
<evidence type="ECO:0000313" key="1">
    <source>
        <dbReference type="EMBL" id="TVU40846.1"/>
    </source>
</evidence>
<sequence length="135" mass="15151">MSKAINSMVQLIRTKLIICNNCKSKIEYYMLAKVEEAEQGRHPVEGTVAAEEAGVGDDSEPWLADERGADEVLGLVRREPEEDLGGDVFDQLRRRRHGAPADFGRRLGNSNEARYTTPAPRLTGASWFTLIFRLF</sequence>
<comment type="caution">
    <text evidence="1">The sequence shown here is derived from an EMBL/GenBank/DDBJ whole genome shotgun (WGS) entry which is preliminary data.</text>
</comment>
<organism evidence="1 2">
    <name type="scientific">Eragrostis curvula</name>
    <name type="common">weeping love grass</name>
    <dbReference type="NCBI Taxonomy" id="38414"/>
    <lineage>
        <taxon>Eukaryota</taxon>
        <taxon>Viridiplantae</taxon>
        <taxon>Streptophyta</taxon>
        <taxon>Embryophyta</taxon>
        <taxon>Tracheophyta</taxon>
        <taxon>Spermatophyta</taxon>
        <taxon>Magnoliopsida</taxon>
        <taxon>Liliopsida</taxon>
        <taxon>Poales</taxon>
        <taxon>Poaceae</taxon>
        <taxon>PACMAD clade</taxon>
        <taxon>Chloridoideae</taxon>
        <taxon>Eragrostideae</taxon>
        <taxon>Eragrostidinae</taxon>
        <taxon>Eragrostis</taxon>
    </lineage>
</organism>
<dbReference type="EMBL" id="RWGY01000007">
    <property type="protein sequence ID" value="TVU40846.1"/>
    <property type="molecule type" value="Genomic_DNA"/>
</dbReference>
<reference evidence="1 2" key="1">
    <citation type="journal article" date="2019" name="Sci. Rep.">
        <title>A high-quality genome of Eragrostis curvula grass provides insights into Poaceae evolution and supports new strategies to enhance forage quality.</title>
        <authorList>
            <person name="Carballo J."/>
            <person name="Santos B.A.C.M."/>
            <person name="Zappacosta D."/>
            <person name="Garbus I."/>
            <person name="Selva J.P."/>
            <person name="Gallo C.A."/>
            <person name="Diaz A."/>
            <person name="Albertini E."/>
            <person name="Caccamo M."/>
            <person name="Echenique V."/>
        </authorList>
    </citation>
    <scope>NUCLEOTIDE SEQUENCE [LARGE SCALE GENOMIC DNA]</scope>
    <source>
        <strain evidence="2">cv. Victoria</strain>
        <tissue evidence="1">Leaf</tissue>
    </source>
</reference>
<dbReference type="Gramene" id="TVU40846">
    <property type="protein sequence ID" value="TVU40846"/>
    <property type="gene ID" value="EJB05_14326"/>
</dbReference>
<accession>A0A5J9VZ20</accession>
<keyword evidence="2" id="KW-1185">Reference proteome</keyword>
<protein>
    <submittedName>
        <fullName evidence="1">Uncharacterized protein</fullName>
    </submittedName>
</protein>